<organism evidence="3 4">
    <name type="scientific">Caenorhabditis nigoni</name>
    <dbReference type="NCBI Taxonomy" id="1611254"/>
    <lineage>
        <taxon>Eukaryota</taxon>
        <taxon>Metazoa</taxon>
        <taxon>Ecdysozoa</taxon>
        <taxon>Nematoda</taxon>
        <taxon>Chromadorea</taxon>
        <taxon>Rhabditida</taxon>
        <taxon>Rhabditina</taxon>
        <taxon>Rhabditomorpha</taxon>
        <taxon>Rhabditoidea</taxon>
        <taxon>Rhabditidae</taxon>
        <taxon>Peloderinae</taxon>
        <taxon>Caenorhabditis</taxon>
    </lineage>
</organism>
<protein>
    <recommendedName>
        <fullName evidence="2">T20D4.11-like domain-containing protein</fullName>
    </recommendedName>
</protein>
<evidence type="ECO:0000313" key="4">
    <source>
        <dbReference type="Proteomes" id="UP000230233"/>
    </source>
</evidence>
<keyword evidence="1" id="KW-0732">Signal</keyword>
<dbReference type="EMBL" id="PDUG01000005">
    <property type="protein sequence ID" value="PIC22979.1"/>
    <property type="molecule type" value="Genomic_DNA"/>
</dbReference>
<proteinExistence type="predicted"/>
<sequence>MWILTIFLINFVLASDAEKCTGLDGPKAYRCIQHLDEIHELSYSIDIYDKENNSKINKPCSEFKKCHEQLKCGVEDGVVKIIEKMTSFCDIVEFHQS</sequence>
<evidence type="ECO:0000256" key="1">
    <source>
        <dbReference type="SAM" id="SignalP"/>
    </source>
</evidence>
<evidence type="ECO:0000259" key="2">
    <source>
        <dbReference type="Pfam" id="PF01579"/>
    </source>
</evidence>
<feature type="signal peptide" evidence="1">
    <location>
        <begin position="1"/>
        <end position="17"/>
    </location>
</feature>
<name>A0A2G5T721_9PELO</name>
<feature type="chain" id="PRO_5013599688" description="T20D4.11-like domain-containing protein" evidence="1">
    <location>
        <begin position="18"/>
        <end position="97"/>
    </location>
</feature>
<gene>
    <name evidence="3" type="primary">Cnig_chr_V.g16834</name>
    <name evidence="3" type="ORF">B9Z55_016834</name>
</gene>
<evidence type="ECO:0000313" key="3">
    <source>
        <dbReference type="EMBL" id="PIC22979.1"/>
    </source>
</evidence>
<accession>A0A2G5T721</accession>
<keyword evidence="4" id="KW-1185">Reference proteome</keyword>
<dbReference type="OrthoDB" id="5835962at2759"/>
<reference evidence="4" key="1">
    <citation type="submission" date="2017-10" db="EMBL/GenBank/DDBJ databases">
        <title>Rapid genome shrinkage in a self-fertile nematode reveals novel sperm competition proteins.</title>
        <authorList>
            <person name="Yin D."/>
            <person name="Schwarz E.M."/>
            <person name="Thomas C.G."/>
            <person name="Felde R.L."/>
            <person name="Korf I.F."/>
            <person name="Cutter A.D."/>
            <person name="Schartner C.M."/>
            <person name="Ralston E.J."/>
            <person name="Meyer B.J."/>
            <person name="Haag E.S."/>
        </authorList>
    </citation>
    <scope>NUCLEOTIDE SEQUENCE [LARGE SCALE GENOMIC DNA]</scope>
    <source>
        <strain evidence="4">JU1422</strain>
    </source>
</reference>
<dbReference type="InterPro" id="IPR002542">
    <property type="entry name" value="T20D4.11-like_dom"/>
</dbReference>
<dbReference type="PANTHER" id="PTHR21453:SF7">
    <property type="entry name" value="DUF19 DOMAIN-CONTAINING PROTEIN"/>
    <property type="match status" value="1"/>
</dbReference>
<dbReference type="Pfam" id="PF01579">
    <property type="entry name" value="DUF19"/>
    <property type="match status" value="1"/>
</dbReference>
<feature type="domain" description="T20D4.11-like" evidence="2">
    <location>
        <begin position="20"/>
        <end position="96"/>
    </location>
</feature>
<dbReference type="AlphaFoldDB" id="A0A2G5T721"/>
<comment type="caution">
    <text evidence="3">The sequence shown here is derived from an EMBL/GenBank/DDBJ whole genome shotgun (WGS) entry which is preliminary data.</text>
</comment>
<dbReference type="Proteomes" id="UP000230233">
    <property type="component" value="Chromosome V"/>
</dbReference>
<dbReference type="PANTHER" id="PTHR21453">
    <property type="entry name" value="DUF19 DOMAIN-CONTAINING PROTEIN-RELATED-RELATED"/>
    <property type="match status" value="1"/>
</dbReference>